<organism evidence="3 4">
    <name type="scientific">Trametes pubescens</name>
    <name type="common">White-rot fungus</name>
    <dbReference type="NCBI Taxonomy" id="154538"/>
    <lineage>
        <taxon>Eukaryota</taxon>
        <taxon>Fungi</taxon>
        <taxon>Dikarya</taxon>
        <taxon>Basidiomycota</taxon>
        <taxon>Agaricomycotina</taxon>
        <taxon>Agaricomycetes</taxon>
        <taxon>Polyporales</taxon>
        <taxon>Polyporaceae</taxon>
        <taxon>Trametes</taxon>
    </lineage>
</organism>
<evidence type="ECO:0000313" key="4">
    <source>
        <dbReference type="Proteomes" id="UP000184267"/>
    </source>
</evidence>
<dbReference type="CDD" id="cd19757">
    <property type="entry name" value="Bbox1"/>
    <property type="match status" value="1"/>
</dbReference>
<proteinExistence type="predicted"/>
<dbReference type="STRING" id="154538.A0A1M2W4F9"/>
<name>A0A1M2W4F9_TRAPU</name>
<dbReference type="PANTHER" id="PTHR33096">
    <property type="entry name" value="CXC2 DOMAIN-CONTAINING PROTEIN"/>
    <property type="match status" value="1"/>
</dbReference>
<protein>
    <recommendedName>
        <fullName evidence="2">CxC2-like cysteine cluster KDZ transposase-associated domain-containing protein</fullName>
    </recommendedName>
</protein>
<gene>
    <name evidence="3" type="ORF">TRAPUB_8795</name>
</gene>
<dbReference type="AlphaFoldDB" id="A0A1M2W4F9"/>
<dbReference type="EMBL" id="MNAD01000266">
    <property type="protein sequence ID" value="OJT14652.1"/>
    <property type="molecule type" value="Genomic_DNA"/>
</dbReference>
<evidence type="ECO:0000313" key="3">
    <source>
        <dbReference type="EMBL" id="OJT14652.1"/>
    </source>
</evidence>
<feature type="domain" description="CxC2-like cysteine cluster KDZ transposase-associated" evidence="2">
    <location>
        <begin position="226"/>
        <end position="335"/>
    </location>
</feature>
<feature type="region of interest" description="Disordered" evidence="1">
    <location>
        <begin position="110"/>
        <end position="131"/>
    </location>
</feature>
<dbReference type="InterPro" id="IPR040521">
    <property type="entry name" value="KDZ"/>
</dbReference>
<comment type="caution">
    <text evidence="3">The sequence shown here is derived from an EMBL/GenBank/DDBJ whole genome shotgun (WGS) entry which is preliminary data.</text>
</comment>
<feature type="compositionally biased region" description="Basic residues" evidence="1">
    <location>
        <begin position="70"/>
        <end position="79"/>
    </location>
</feature>
<evidence type="ECO:0000259" key="2">
    <source>
        <dbReference type="Pfam" id="PF18803"/>
    </source>
</evidence>
<dbReference type="InterPro" id="IPR041457">
    <property type="entry name" value="CxC2_KDZ-assoc"/>
</dbReference>
<feature type="region of interest" description="Disordered" evidence="1">
    <location>
        <begin position="1"/>
        <end position="28"/>
    </location>
</feature>
<keyword evidence="4" id="KW-1185">Reference proteome</keyword>
<dbReference type="PANTHER" id="PTHR33096:SF1">
    <property type="entry name" value="CXC1-LIKE CYSTEINE CLUSTER ASSOCIATED WITH KDZ TRANSPOSASES DOMAIN-CONTAINING PROTEIN"/>
    <property type="match status" value="1"/>
</dbReference>
<sequence>MQANKKRPGPHASSSKKGSKKSRFQTIQVPGLVPAAAAVSSGSTSVDSTAAREVTVHNFNYSTAADGRLNHRTTRRRVAPHPAEGIFAKTPAPYSDVDDSDLAAVLEAFPSEDTQSNKEPSGDQQPAKAKRVRADLRSANKVREWLPFRDEFLDELLLFEGCEDPIEDGGLACTGCGEPGATLRCIDCFTRDALYCKDCLLQRHQAQLPLHRVEEWDGDKFVRRTLRELGAIVQLGHKDGNCTTPSETIRRVVVADITGVQAVDVRFCDCVDVTGDFTREWTQLFRRGWFPATTNRPATAFTFTLLDTFQELNFQGKTNLYDFWKTIERLTDNSGSGVFNRYKQLSHVMRLWRHLTALKRFARGHDPTGPGGTKAGELALECAACPHPEKNLPQGWADAPPDVKWLYTLFLMIDANFRARCKDRKLDDFELASGWSYYVEETKYQAHVKACAHRKEENTCSAEHNAITKAHLSREGYIASGIGAVLCARHALVRKNGTGDLQLGERQANMDYLVLSTVLGILLSLLFSYDIACQWYKHLFKRMLEDYPPEMHIDRSKIDEIRFAIPKKHFRVHGPNHSHFSLNFLPRVGRTYGEGIETQWGVLNPLALSTREMSPGMRHEVFNDHWGAWNWQKTIGFGDFLLHALEVAHVMRIHQRRAFVEYSATFEPAVVRQWEAMVQAWERDPLNSADPFEEPHTSISYATAKKQLNEEEAIEALQGVFPAHDVTPGIFLQLGLEIEDQQYVYDSDLCQDGVPSMEN</sequence>
<evidence type="ECO:0000256" key="1">
    <source>
        <dbReference type="SAM" id="MobiDB-lite"/>
    </source>
</evidence>
<feature type="compositionally biased region" description="Polar residues" evidence="1">
    <location>
        <begin position="112"/>
        <end position="124"/>
    </location>
</feature>
<dbReference type="Proteomes" id="UP000184267">
    <property type="component" value="Unassembled WGS sequence"/>
</dbReference>
<accession>A0A1M2W4F9</accession>
<dbReference type="OMA" id="PPEMHID"/>
<dbReference type="OrthoDB" id="2750302at2759"/>
<dbReference type="Pfam" id="PF18758">
    <property type="entry name" value="KDZ"/>
    <property type="match status" value="1"/>
</dbReference>
<dbReference type="Pfam" id="PF18803">
    <property type="entry name" value="CxC2"/>
    <property type="match status" value="1"/>
</dbReference>
<reference evidence="3 4" key="1">
    <citation type="submission" date="2016-10" db="EMBL/GenBank/DDBJ databases">
        <title>Genome sequence of the basidiomycete white-rot fungus Trametes pubescens.</title>
        <authorList>
            <person name="Makela M.R."/>
            <person name="Granchi Z."/>
            <person name="Peng M."/>
            <person name="De Vries R.P."/>
            <person name="Grigoriev I."/>
            <person name="Riley R."/>
            <person name="Hilden K."/>
        </authorList>
    </citation>
    <scope>NUCLEOTIDE SEQUENCE [LARGE SCALE GENOMIC DNA]</scope>
    <source>
        <strain evidence="3 4">FBCC735</strain>
    </source>
</reference>
<feature type="region of interest" description="Disordered" evidence="1">
    <location>
        <begin position="67"/>
        <end position="94"/>
    </location>
</feature>